<evidence type="ECO:0000313" key="2">
    <source>
        <dbReference type="Proteomes" id="UP000011873"/>
    </source>
</evidence>
<organism evidence="1 2">
    <name type="scientific">Leptospira borgpetersenii serovar Hardjo-bovis str. Sponselee</name>
    <dbReference type="NCBI Taxonomy" id="1303729"/>
    <lineage>
        <taxon>Bacteria</taxon>
        <taxon>Pseudomonadati</taxon>
        <taxon>Spirochaetota</taxon>
        <taxon>Spirochaetia</taxon>
        <taxon>Leptospirales</taxon>
        <taxon>Leptospiraceae</taxon>
        <taxon>Leptospira</taxon>
    </lineage>
</organism>
<protein>
    <submittedName>
        <fullName evidence="1">Uncharacterized protein</fullName>
    </submittedName>
</protein>
<comment type="caution">
    <text evidence="1">The sequence shown here is derived from an EMBL/GenBank/DDBJ whole genome shotgun (WGS) entry which is preliminary data.</text>
</comment>
<dbReference type="PATRIC" id="fig|1218567.3.peg.4549"/>
<reference evidence="1 2" key="1">
    <citation type="submission" date="2013-01" db="EMBL/GenBank/DDBJ databases">
        <authorList>
            <person name="Harkins D.M."/>
            <person name="Durkin A.S."/>
            <person name="Brinkac L.M."/>
            <person name="Haft D.H."/>
            <person name="Selengut J.D."/>
            <person name="Sanka R."/>
            <person name="DePew J."/>
            <person name="Purushe J."/>
            <person name="Galloway R.L."/>
            <person name="Vinetz J.M."/>
            <person name="Sutton G.G."/>
            <person name="Nierman W.C."/>
            <person name="Fouts D.E."/>
        </authorList>
    </citation>
    <scope>NUCLEOTIDE SEQUENCE [LARGE SCALE GENOMIC DNA]</scope>
    <source>
        <strain evidence="1 2">Sponselee CDC</strain>
    </source>
</reference>
<dbReference type="AlphaFoldDB" id="M6BEF6"/>
<dbReference type="EMBL" id="ANMU01000194">
    <property type="protein sequence ID" value="EMJ76951.1"/>
    <property type="molecule type" value="Genomic_DNA"/>
</dbReference>
<evidence type="ECO:0000313" key="1">
    <source>
        <dbReference type="EMBL" id="EMJ76951.1"/>
    </source>
</evidence>
<name>M6BEF6_LEPBO</name>
<feature type="non-terminal residue" evidence="1">
    <location>
        <position position="1"/>
    </location>
</feature>
<dbReference type="Proteomes" id="UP000011873">
    <property type="component" value="Unassembled WGS sequence"/>
</dbReference>
<proteinExistence type="predicted"/>
<gene>
    <name evidence="1" type="ORF">LEP1GSC016_2463</name>
</gene>
<accession>M6BEF6</accession>
<sequence length="103" mass="12359">IFIFSKKTFFEFEIQRQFTTSTFSLGRTHVIYKKDRVLNGIEPKMVSSIKFRENFSSKIEEWNHLVRRIEKIPNAKSIIEKYIKLTDKDRVTIDQIISRLSEM</sequence>